<protein>
    <submittedName>
        <fullName evidence="2">CRISPR-associated protein Csx9</fullName>
    </submittedName>
</protein>
<keyword evidence="3" id="KW-1185">Reference proteome</keyword>
<dbReference type="Proteomes" id="UP000029980">
    <property type="component" value="Chromosome"/>
</dbReference>
<dbReference type="AlphaFoldDB" id="A0A097QUB0"/>
<evidence type="ECO:0000256" key="1">
    <source>
        <dbReference type="SAM" id="Phobius"/>
    </source>
</evidence>
<accession>A0A097QUB0</accession>
<evidence type="ECO:0000313" key="2">
    <source>
        <dbReference type="EMBL" id="AIU70039.1"/>
    </source>
</evidence>
<dbReference type="OrthoDB" id="96705at2157"/>
<keyword evidence="1" id="KW-0812">Transmembrane</keyword>
<dbReference type="Pfam" id="PF09658">
    <property type="entry name" value="Cas_Csx9"/>
    <property type="match status" value="1"/>
</dbReference>
<keyword evidence="1" id="KW-1133">Transmembrane helix</keyword>
<dbReference type="HOGENOM" id="CLU_697585_0_0_2"/>
<sequence>MSSLLEAIANYPYEGLTRELLSLGMSWVVINTGTLEPDANELADSLEGALRSLGDRAKAHTSKMGRNDGSSFDKVLKVWFNRSAPETYGELFELVVTETVKLLRKGLLDPRASLTSVRVDKNGTYLGVEFDGQTWKQPGKKPKAEYYAILPAIIKQPEYYERQSGFLIPTTGQKAQIRLDPLWFSFVALGFFTGFAGFVGGRYYLITKPGIEGFWPYEVEDIVVQGLLPITEAGIRGRLSLSTEELYEMKLAMKLAEENRDVPEEAYPVVLHVISLEGQVYTELKTVQLDLSGLSRYLNSYVGRIKALSTGGVPLTVELKEGKATVHKYPLWALVDVAEKELSRRVTGDGEMLAYIFVKDLYRAINSGNKRLIEDSLFRLFRQGRALLEGNARASGELRKVLRAFMWKPHMEVLL</sequence>
<dbReference type="NCBIfam" id="TIGR02671">
    <property type="entry name" value="cas_csx9"/>
    <property type="match status" value="1"/>
</dbReference>
<feature type="transmembrane region" description="Helical" evidence="1">
    <location>
        <begin position="182"/>
        <end position="205"/>
    </location>
</feature>
<dbReference type="RefSeq" id="WP_050003013.1">
    <property type="nucleotide sequence ID" value="NZ_CP008887.1"/>
</dbReference>
<evidence type="ECO:0000313" key="3">
    <source>
        <dbReference type="Proteomes" id="UP000029980"/>
    </source>
</evidence>
<dbReference type="InterPro" id="IPR013488">
    <property type="entry name" value="CRISPR-assoc_prot_Csx9/Cas8a2"/>
</dbReference>
<dbReference type="EMBL" id="CP008887">
    <property type="protein sequence ID" value="AIU70039.1"/>
    <property type="molecule type" value="Genomic_DNA"/>
</dbReference>
<organism evidence="2 3">
    <name type="scientific">Thermococcus eurythermalis</name>
    <dbReference type="NCBI Taxonomy" id="1505907"/>
    <lineage>
        <taxon>Archaea</taxon>
        <taxon>Methanobacteriati</taxon>
        <taxon>Methanobacteriota</taxon>
        <taxon>Thermococci</taxon>
        <taxon>Thermococcales</taxon>
        <taxon>Thermococcaceae</taxon>
        <taxon>Thermococcus</taxon>
    </lineage>
</organism>
<dbReference type="STRING" id="1505907.TEU_06700"/>
<proteinExistence type="predicted"/>
<dbReference type="KEGG" id="teu:TEU_06700"/>
<reference evidence="2 3" key="1">
    <citation type="journal article" date="2015" name="Int. J. Syst. Evol. Microbiol.">
        <title>Thermococcus eurythermalis sp. nov., a conditional piezophilic hyperthermophilic archaeon with a wide temperature range isolated from an oil-immersed chimney in the Guaymas Basin.</title>
        <authorList>
            <person name="Zhao W."/>
            <person name="Zeng X."/>
            <person name="Xiao X."/>
        </authorList>
    </citation>
    <scope>NUCLEOTIDE SEQUENCE [LARGE SCALE GENOMIC DNA]</scope>
    <source>
        <strain evidence="2 3">A501</strain>
    </source>
</reference>
<gene>
    <name evidence="2" type="ORF">TEU_06700</name>
</gene>
<name>A0A097QUB0_9EURY</name>
<keyword evidence="1" id="KW-0472">Membrane</keyword>
<dbReference type="GeneID" id="25153124"/>